<dbReference type="RefSeq" id="WP_110297973.1">
    <property type="nucleotide sequence ID" value="NZ_QJJM01000003.1"/>
</dbReference>
<organism evidence="1 2">
    <name type="scientific">Blastomonas natatoria</name>
    <dbReference type="NCBI Taxonomy" id="34015"/>
    <lineage>
        <taxon>Bacteria</taxon>
        <taxon>Pseudomonadati</taxon>
        <taxon>Pseudomonadota</taxon>
        <taxon>Alphaproteobacteria</taxon>
        <taxon>Sphingomonadales</taxon>
        <taxon>Sphingomonadaceae</taxon>
        <taxon>Blastomonas</taxon>
    </lineage>
</organism>
<dbReference type="OrthoDB" id="2583792at2"/>
<keyword evidence="2" id="KW-1185">Reference proteome</keyword>
<evidence type="ECO:0000313" key="2">
    <source>
        <dbReference type="Proteomes" id="UP000248014"/>
    </source>
</evidence>
<gene>
    <name evidence="1" type="ORF">C7451_103297</name>
</gene>
<accession>A0A2V3VNT0</accession>
<evidence type="ECO:0000313" key="1">
    <source>
        <dbReference type="EMBL" id="PXW78189.1"/>
    </source>
</evidence>
<dbReference type="AlphaFoldDB" id="A0A2V3VNT0"/>
<protein>
    <submittedName>
        <fullName evidence="1">Uncharacterized protein</fullName>
    </submittedName>
</protein>
<comment type="caution">
    <text evidence="1">The sequence shown here is derived from an EMBL/GenBank/DDBJ whole genome shotgun (WGS) entry which is preliminary data.</text>
</comment>
<dbReference type="EMBL" id="QJJM01000003">
    <property type="protein sequence ID" value="PXW78189.1"/>
    <property type="molecule type" value="Genomic_DNA"/>
</dbReference>
<reference evidence="1 2" key="1">
    <citation type="submission" date="2018-05" db="EMBL/GenBank/DDBJ databases">
        <title>Genomic Encyclopedia of Type Strains, Phase IV (KMG-IV): sequencing the most valuable type-strain genomes for metagenomic binning, comparative biology and taxonomic classification.</title>
        <authorList>
            <person name="Goeker M."/>
        </authorList>
    </citation>
    <scope>NUCLEOTIDE SEQUENCE [LARGE SCALE GENOMIC DNA]</scope>
    <source>
        <strain evidence="1 2">DSM 3183</strain>
    </source>
</reference>
<name>A0A2V3VNT0_9SPHN</name>
<dbReference type="Proteomes" id="UP000248014">
    <property type="component" value="Unassembled WGS sequence"/>
</dbReference>
<sequence length="210" mass="22362">MTTTSINSPLLRGTVVSNGIGGENGYLGGPDVDFCAAEIGAHFTLDLSSVDILLVPNGSDNVALGRVSVPIRTFLDRGGTLICCDGWVTPWVPGNEWVMSNDHRTIDVRYRLVSDRFGVMNGVDIDALTYRHGISGWWACGYINAAPGADVILEDSWGRPIIVVDKVTTGGTIALTASGPIGPWAGDDTSPSGIAINRLYDNFLKLARVQ</sequence>
<proteinExistence type="predicted"/>